<dbReference type="GO" id="GO:0004713">
    <property type="term" value="F:protein tyrosine kinase activity"/>
    <property type="evidence" value="ECO:0007669"/>
    <property type="project" value="InterPro"/>
</dbReference>
<dbReference type="InterPro" id="IPR011990">
    <property type="entry name" value="TPR-like_helical_dom_sf"/>
</dbReference>
<dbReference type="Pfam" id="PF00069">
    <property type="entry name" value="Pkinase"/>
    <property type="match status" value="1"/>
</dbReference>
<feature type="region of interest" description="Disordered" evidence="5">
    <location>
        <begin position="313"/>
        <end position="340"/>
    </location>
</feature>
<feature type="compositionally biased region" description="Low complexity" evidence="5">
    <location>
        <begin position="313"/>
        <end position="337"/>
    </location>
</feature>
<dbReference type="InterPro" id="IPR006597">
    <property type="entry name" value="Sel1-like"/>
</dbReference>
<dbReference type="GO" id="GO:0004674">
    <property type="term" value="F:protein serine/threonine kinase activity"/>
    <property type="evidence" value="ECO:0007669"/>
    <property type="project" value="UniProtKB-KW"/>
</dbReference>
<dbReference type="InterPro" id="IPR000719">
    <property type="entry name" value="Prot_kinase_dom"/>
</dbReference>
<dbReference type="InterPro" id="IPR020635">
    <property type="entry name" value="Tyr_kinase_cat_dom"/>
</dbReference>
<feature type="domain" description="Protein kinase" evidence="6">
    <location>
        <begin position="958"/>
        <end position="1213"/>
    </location>
</feature>
<dbReference type="SMART" id="SM00671">
    <property type="entry name" value="SEL1"/>
    <property type="match status" value="2"/>
</dbReference>
<dbReference type="Pfam" id="PF07714">
    <property type="entry name" value="PK_Tyr_Ser-Thr"/>
    <property type="match status" value="2"/>
</dbReference>
<name>A0A9P6PPQ2_9FUNG</name>
<dbReference type="SUPFAM" id="SSF56112">
    <property type="entry name" value="Protein kinase-like (PK-like)"/>
    <property type="match status" value="3"/>
</dbReference>
<dbReference type="InterPro" id="IPR001245">
    <property type="entry name" value="Ser-Thr/Tyr_kinase_cat_dom"/>
</dbReference>
<keyword evidence="1" id="KW-0723">Serine/threonine-protein kinase</keyword>
<dbReference type="PROSITE" id="PS00108">
    <property type="entry name" value="PROTEIN_KINASE_ST"/>
    <property type="match status" value="2"/>
</dbReference>
<evidence type="ECO:0000313" key="8">
    <source>
        <dbReference type="Proteomes" id="UP000807716"/>
    </source>
</evidence>
<keyword evidence="8" id="KW-1185">Reference proteome</keyword>
<keyword evidence="2 4" id="KW-0547">Nucleotide-binding</keyword>
<feature type="domain" description="Protein kinase" evidence="6">
    <location>
        <begin position="453"/>
        <end position="709"/>
    </location>
</feature>
<dbReference type="InterPro" id="IPR051681">
    <property type="entry name" value="Ser/Thr_Kinases-Pseudokinases"/>
</dbReference>
<sequence>MTLYQDVDSTLVKGPVIGSGSFGKVFFGYWSGLPCAIKQISVPSETIEREVALFRNLRYKNIIQFYAALDHTAANDEKMLLIVMEYAENGTLTKAIQSKCLNREDKKRISNQMICGLAYMHFRQVLHRDLKSDNVLLTDGMKVAKLCDFGLAKLKPLGQTPEDNDGHVGTRRWMAPELFVANPEYTTKTDVYSLGWILWQMAADIPKPFMHLTEDEAIEQVKKGARGEIPDDTPSEIRGPIEGFWQDDAKLRPEAREFLDESTFPQGLDNAPTLEFSFGTSVDDDSGFQENEVQTVVTTADGNAMQNLTVHHQLQLHQQQPQSTRPALSSSSEASPPTEKPALKVVVRDFQRLALDNMYAQFAFGMMFLKSKGSIQSDFEALYWFKKAAELGHPEAQFYIGDLYERDRLLRKDVDRAIYWYGKAAAQNHAEAMRRLLILAPPKPTTPTHVDLELTEYLLGPSRHGQVRLAFWLGQPCAVKMKHAMRTDAEQKELHQEISILSKLKHPHIVHFLGDVKLDGMLVIVMEFAENGSLASLILESNPSLSGWPEKERIAQEIIRGVAYLHSLDILHCDLKSSNVLLDHSFRAKICDFGSSIVRGSEASMSSESHSRRGTVRWLAPELLTTSPKYSTKSDMYALGCIMWEMAANSTPPFKGLDQFIAAERVYSGKREEIPNDTPEEYRRWIEGCWSHDPASRPEAIDIVRHHVIPESFVPRNVCDLDDFSSNTDVPRFSAFTDANSSEEEYTDKPAADGHFESNQLWATAGNLIRAIKSVLPNMKFYRKTIHHLFNDCKSTSTIHGVNFGELINILQKIYPLTVQLSTSGVALLINIDDLSKDLTDIRERWKKLVPTPAAQASTSNNRKGFTIIQKMLKKRFLTPAFHASSSSNNSNSNSNKSNDNTAAPNVETIEREERDELAAVQAKLMRHRFSAYKLFDNYNIKPEDFRRFVLSKESLKYDVSKSIFSDDISKAYEGEIIQGPHRGEKVHVKYLEEIDGGSTKDIIQRTIFFTHLLSACQNILRPRFVVSPNLILFEPSTQLRLSEYPLAQSQKVDVALKIAGALALVHSFEVVHRDIRASNVIMSKQGDGDSAVIVPKLTGFEVCTHSRLHYSLGSVVQRTVWTVWHAPECISRHGTSFKTDVFSFGVLMYEISMGHPPEMRGNDVKHADVQDWISQEYDHVSEGYSELMRRCLEIDYPNRPLMPEVVEELIRVASWKL</sequence>
<dbReference type="PROSITE" id="PS00109">
    <property type="entry name" value="PROTEIN_KINASE_TYR"/>
    <property type="match status" value="1"/>
</dbReference>
<dbReference type="SMART" id="SM00219">
    <property type="entry name" value="TyrKc"/>
    <property type="match status" value="2"/>
</dbReference>
<organism evidence="7 8">
    <name type="scientific">Actinomortierella ambigua</name>
    <dbReference type="NCBI Taxonomy" id="1343610"/>
    <lineage>
        <taxon>Eukaryota</taxon>
        <taxon>Fungi</taxon>
        <taxon>Fungi incertae sedis</taxon>
        <taxon>Mucoromycota</taxon>
        <taxon>Mortierellomycotina</taxon>
        <taxon>Mortierellomycetes</taxon>
        <taxon>Mortierellales</taxon>
        <taxon>Mortierellaceae</taxon>
        <taxon>Actinomortierella</taxon>
    </lineage>
</organism>
<dbReference type="SUPFAM" id="SSF81901">
    <property type="entry name" value="HCP-like"/>
    <property type="match status" value="1"/>
</dbReference>
<feature type="region of interest" description="Disordered" evidence="5">
    <location>
        <begin position="883"/>
        <end position="912"/>
    </location>
</feature>
<feature type="binding site" evidence="4">
    <location>
        <position position="38"/>
    </location>
    <ligand>
        <name>ATP</name>
        <dbReference type="ChEBI" id="CHEBI:30616"/>
    </ligand>
</feature>
<evidence type="ECO:0000256" key="3">
    <source>
        <dbReference type="ARBA" id="ARBA00022840"/>
    </source>
</evidence>
<dbReference type="PROSITE" id="PS50011">
    <property type="entry name" value="PROTEIN_KINASE_DOM"/>
    <property type="match status" value="3"/>
</dbReference>
<proteinExistence type="predicted"/>
<gene>
    <name evidence="7" type="ORF">DFQ27_009570</name>
</gene>
<dbReference type="CDD" id="cd13999">
    <property type="entry name" value="STKc_MAP3K-like"/>
    <property type="match status" value="1"/>
</dbReference>
<comment type="caution">
    <text evidence="7">The sequence shown here is derived from an EMBL/GenBank/DDBJ whole genome shotgun (WGS) entry which is preliminary data.</text>
</comment>
<dbReference type="Proteomes" id="UP000807716">
    <property type="component" value="Unassembled WGS sequence"/>
</dbReference>
<dbReference type="PANTHER" id="PTHR44329:SF298">
    <property type="entry name" value="MIXED LINEAGE KINASE DOMAIN-LIKE PROTEIN"/>
    <property type="match status" value="1"/>
</dbReference>
<dbReference type="InterPro" id="IPR017441">
    <property type="entry name" value="Protein_kinase_ATP_BS"/>
</dbReference>
<dbReference type="InterPro" id="IPR011009">
    <property type="entry name" value="Kinase-like_dom_sf"/>
</dbReference>
<evidence type="ECO:0000256" key="5">
    <source>
        <dbReference type="SAM" id="MobiDB-lite"/>
    </source>
</evidence>
<keyword evidence="1" id="KW-0808">Transferase</keyword>
<dbReference type="PROSITE" id="PS00107">
    <property type="entry name" value="PROTEIN_KINASE_ATP"/>
    <property type="match status" value="1"/>
</dbReference>
<dbReference type="SMART" id="SM00220">
    <property type="entry name" value="S_TKc"/>
    <property type="match status" value="2"/>
</dbReference>
<evidence type="ECO:0000256" key="2">
    <source>
        <dbReference type="ARBA" id="ARBA00022741"/>
    </source>
</evidence>
<evidence type="ECO:0000259" key="6">
    <source>
        <dbReference type="PROSITE" id="PS50011"/>
    </source>
</evidence>
<evidence type="ECO:0000256" key="1">
    <source>
        <dbReference type="ARBA" id="ARBA00022527"/>
    </source>
</evidence>
<dbReference type="InterPro" id="IPR008266">
    <property type="entry name" value="Tyr_kinase_AS"/>
</dbReference>
<keyword evidence="1" id="KW-0418">Kinase</keyword>
<dbReference type="GO" id="GO:0005524">
    <property type="term" value="F:ATP binding"/>
    <property type="evidence" value="ECO:0007669"/>
    <property type="project" value="UniProtKB-UniRule"/>
</dbReference>
<reference evidence="7" key="1">
    <citation type="journal article" date="2020" name="Fungal Divers.">
        <title>Resolving the Mortierellaceae phylogeny through synthesis of multi-gene phylogenetics and phylogenomics.</title>
        <authorList>
            <person name="Vandepol N."/>
            <person name="Liber J."/>
            <person name="Desiro A."/>
            <person name="Na H."/>
            <person name="Kennedy M."/>
            <person name="Barry K."/>
            <person name="Grigoriev I.V."/>
            <person name="Miller A.N."/>
            <person name="O'Donnell K."/>
            <person name="Stajich J.E."/>
            <person name="Bonito G."/>
        </authorList>
    </citation>
    <scope>NUCLEOTIDE SEQUENCE</scope>
    <source>
        <strain evidence="7">BC1065</strain>
    </source>
</reference>
<feature type="domain" description="Protein kinase" evidence="6">
    <location>
        <begin position="11"/>
        <end position="264"/>
    </location>
</feature>
<dbReference type="Gene3D" id="1.25.40.10">
    <property type="entry name" value="Tetratricopeptide repeat domain"/>
    <property type="match status" value="1"/>
</dbReference>
<evidence type="ECO:0000313" key="7">
    <source>
        <dbReference type="EMBL" id="KAG0250106.1"/>
    </source>
</evidence>
<keyword evidence="3 4" id="KW-0067">ATP-binding</keyword>
<dbReference type="EMBL" id="JAAAJB010000896">
    <property type="protein sequence ID" value="KAG0250106.1"/>
    <property type="molecule type" value="Genomic_DNA"/>
</dbReference>
<feature type="compositionally biased region" description="Low complexity" evidence="5">
    <location>
        <begin position="885"/>
        <end position="901"/>
    </location>
</feature>
<dbReference type="OrthoDB" id="4062651at2759"/>
<dbReference type="PANTHER" id="PTHR44329">
    <property type="entry name" value="SERINE/THREONINE-PROTEIN KINASE TNNI3K-RELATED"/>
    <property type="match status" value="1"/>
</dbReference>
<dbReference type="Pfam" id="PF08238">
    <property type="entry name" value="Sel1"/>
    <property type="match status" value="2"/>
</dbReference>
<dbReference type="PRINTS" id="PR00109">
    <property type="entry name" value="TYRKINASE"/>
</dbReference>
<dbReference type="AlphaFoldDB" id="A0A9P6PPQ2"/>
<evidence type="ECO:0000256" key="4">
    <source>
        <dbReference type="PROSITE-ProRule" id="PRU10141"/>
    </source>
</evidence>
<dbReference type="InterPro" id="IPR008271">
    <property type="entry name" value="Ser/Thr_kinase_AS"/>
</dbReference>
<protein>
    <recommendedName>
        <fullName evidence="6">Protein kinase domain-containing protein</fullName>
    </recommendedName>
</protein>
<dbReference type="Gene3D" id="1.10.510.10">
    <property type="entry name" value="Transferase(Phosphotransferase) domain 1"/>
    <property type="match status" value="3"/>
</dbReference>
<accession>A0A9P6PPQ2</accession>